<evidence type="ECO:0000313" key="2">
    <source>
        <dbReference type="Proteomes" id="UP001055811"/>
    </source>
</evidence>
<dbReference type="EMBL" id="CM042017">
    <property type="protein sequence ID" value="KAI3689640.1"/>
    <property type="molecule type" value="Genomic_DNA"/>
</dbReference>
<reference evidence="2" key="1">
    <citation type="journal article" date="2022" name="Mol. Ecol. Resour.">
        <title>The genomes of chicory, endive, great burdock and yacon provide insights into Asteraceae palaeo-polyploidization history and plant inulin production.</title>
        <authorList>
            <person name="Fan W."/>
            <person name="Wang S."/>
            <person name="Wang H."/>
            <person name="Wang A."/>
            <person name="Jiang F."/>
            <person name="Liu H."/>
            <person name="Zhao H."/>
            <person name="Xu D."/>
            <person name="Zhang Y."/>
        </authorList>
    </citation>
    <scope>NUCLEOTIDE SEQUENCE [LARGE SCALE GENOMIC DNA]</scope>
    <source>
        <strain evidence="2">cv. Punajuju</strain>
    </source>
</reference>
<keyword evidence="2" id="KW-1185">Reference proteome</keyword>
<comment type="caution">
    <text evidence="1">The sequence shown here is derived from an EMBL/GenBank/DDBJ whole genome shotgun (WGS) entry which is preliminary data.</text>
</comment>
<sequence length="186" mass="21110">MSKRLMLFDYILPFGTDNLLDCGSLKINHYSIDQSLNLVLKAVTKVQLCKMLFPKRNITKIEETHRKMGQSSLEVMSNKEHLRSVVFMSTLVSTWRLLVKKVRLNSYFQSVSKSTKCSLFKLLEIFILRILVKVTTEMKSNSVINLEQLARSCLLHSFEVPVSLETSAAADLALFRLTAIAAFASC</sequence>
<name>A0ACB8YX61_CICIN</name>
<protein>
    <submittedName>
        <fullName evidence="1">Uncharacterized protein</fullName>
    </submittedName>
</protein>
<gene>
    <name evidence="1" type="ORF">L2E82_47604</name>
</gene>
<evidence type="ECO:0000313" key="1">
    <source>
        <dbReference type="EMBL" id="KAI3689640.1"/>
    </source>
</evidence>
<dbReference type="Proteomes" id="UP001055811">
    <property type="component" value="Linkage Group LG09"/>
</dbReference>
<organism evidence="1 2">
    <name type="scientific">Cichorium intybus</name>
    <name type="common">Chicory</name>
    <dbReference type="NCBI Taxonomy" id="13427"/>
    <lineage>
        <taxon>Eukaryota</taxon>
        <taxon>Viridiplantae</taxon>
        <taxon>Streptophyta</taxon>
        <taxon>Embryophyta</taxon>
        <taxon>Tracheophyta</taxon>
        <taxon>Spermatophyta</taxon>
        <taxon>Magnoliopsida</taxon>
        <taxon>eudicotyledons</taxon>
        <taxon>Gunneridae</taxon>
        <taxon>Pentapetalae</taxon>
        <taxon>asterids</taxon>
        <taxon>campanulids</taxon>
        <taxon>Asterales</taxon>
        <taxon>Asteraceae</taxon>
        <taxon>Cichorioideae</taxon>
        <taxon>Cichorieae</taxon>
        <taxon>Cichoriinae</taxon>
        <taxon>Cichorium</taxon>
    </lineage>
</organism>
<proteinExistence type="predicted"/>
<accession>A0ACB8YX61</accession>
<reference evidence="1 2" key="2">
    <citation type="journal article" date="2022" name="Mol. Ecol. Resour.">
        <title>The genomes of chicory, endive, great burdock and yacon provide insights into Asteraceae paleo-polyploidization history and plant inulin production.</title>
        <authorList>
            <person name="Fan W."/>
            <person name="Wang S."/>
            <person name="Wang H."/>
            <person name="Wang A."/>
            <person name="Jiang F."/>
            <person name="Liu H."/>
            <person name="Zhao H."/>
            <person name="Xu D."/>
            <person name="Zhang Y."/>
        </authorList>
    </citation>
    <scope>NUCLEOTIDE SEQUENCE [LARGE SCALE GENOMIC DNA]</scope>
    <source>
        <strain evidence="2">cv. Punajuju</strain>
        <tissue evidence="1">Leaves</tissue>
    </source>
</reference>